<dbReference type="EMBL" id="JBHLZY010000018">
    <property type="protein sequence ID" value="MFB9769655.1"/>
    <property type="molecule type" value="Genomic_DNA"/>
</dbReference>
<evidence type="ECO:0000313" key="3">
    <source>
        <dbReference type="Proteomes" id="UP001589691"/>
    </source>
</evidence>
<keyword evidence="3" id="KW-1185">Reference proteome</keyword>
<feature type="chain" id="PRO_5045965663" description="Extracellular protein" evidence="1">
    <location>
        <begin position="27"/>
        <end position="102"/>
    </location>
</feature>
<evidence type="ECO:0000313" key="2">
    <source>
        <dbReference type="EMBL" id="MFB9769655.1"/>
    </source>
</evidence>
<gene>
    <name evidence="2" type="ORF">ACFFLI_07230</name>
</gene>
<evidence type="ECO:0000256" key="1">
    <source>
        <dbReference type="SAM" id="SignalP"/>
    </source>
</evidence>
<reference evidence="2 3" key="1">
    <citation type="submission" date="2024-09" db="EMBL/GenBank/DDBJ databases">
        <authorList>
            <person name="Sun Q."/>
            <person name="Mori K."/>
        </authorList>
    </citation>
    <scope>NUCLEOTIDE SEQUENCE [LARGE SCALE GENOMIC DNA]</scope>
    <source>
        <strain evidence="2 3">TBRC 4576</strain>
    </source>
</reference>
<protein>
    <recommendedName>
        <fullName evidence="4">Extracellular protein</fullName>
    </recommendedName>
</protein>
<accession>A0ABV5WU32</accession>
<organism evidence="2 3">
    <name type="scientific">Lactiplantibacillus modestisalitolerans</name>
    <dbReference type="NCBI Taxonomy" id="1457219"/>
    <lineage>
        <taxon>Bacteria</taxon>
        <taxon>Bacillati</taxon>
        <taxon>Bacillota</taxon>
        <taxon>Bacilli</taxon>
        <taxon>Lactobacillales</taxon>
        <taxon>Lactobacillaceae</taxon>
        <taxon>Lactiplantibacillus</taxon>
    </lineage>
</organism>
<name>A0ABV5WU32_9LACO</name>
<evidence type="ECO:0008006" key="4">
    <source>
        <dbReference type="Google" id="ProtNLM"/>
    </source>
</evidence>
<proteinExistence type="predicted"/>
<dbReference type="RefSeq" id="WP_225424404.1">
    <property type="nucleotide sequence ID" value="NZ_BJEA01000012.1"/>
</dbReference>
<sequence length="102" mass="10862">MLKQIMTKLTITLMAAGTLYATTATASANTQAAPSQPTTTALSKQVARPTKLALNKKHQPQTAQLTPKASRIVTKSAQSHVLDTIDASSQNLTKLKYIPTAQ</sequence>
<comment type="caution">
    <text evidence="2">The sequence shown here is derived from an EMBL/GenBank/DDBJ whole genome shotgun (WGS) entry which is preliminary data.</text>
</comment>
<feature type="signal peptide" evidence="1">
    <location>
        <begin position="1"/>
        <end position="26"/>
    </location>
</feature>
<keyword evidence="1" id="KW-0732">Signal</keyword>
<dbReference type="Proteomes" id="UP001589691">
    <property type="component" value="Unassembled WGS sequence"/>
</dbReference>